<gene>
    <name evidence="2" type="ORF">AB675_8031</name>
</gene>
<name>A0A0N0NN69_9EURO</name>
<reference evidence="2 3" key="1">
    <citation type="submission" date="2015-06" db="EMBL/GenBank/DDBJ databases">
        <title>Draft genome of the ant-associated black yeast Phialophora attae CBS 131958.</title>
        <authorList>
            <person name="Moreno L.F."/>
            <person name="Stielow B.J."/>
            <person name="de Hoog S."/>
            <person name="Vicente V.A."/>
            <person name="Weiss V.A."/>
            <person name="de Vries M."/>
            <person name="Cruz L.M."/>
            <person name="Souza E.M."/>
        </authorList>
    </citation>
    <scope>NUCLEOTIDE SEQUENCE [LARGE SCALE GENOMIC DNA]</scope>
    <source>
        <strain evidence="2 3">CBS 131958</strain>
    </source>
</reference>
<accession>A0A0N0NN69</accession>
<sequence>MELRLHGPPKAPRLGVDKADNDGIDELNTGDPVALIKQLKLDDARLMDIDENNLSSLYKKVANLCGHPTPVLITLKEVKLKSSALSKSIFQNWRLLNSILQRHEAVIQKRWRKRSVEQRRKVLLSAWDGPMPSNHRPDFEAFHKETNAQRRSGTRHRDAFVWPYINQEDLTKPRTLLLFLNSRGRHGPDKFASADVNAMHLGMAADAVSPAFLHGYIMLFRGRDDAESYGEIVKIDEHRHGIELLFTQKEPHAGLGLLILEIQDRIIAFLLKCARDILFDFSDTQVFDSEVRLEPPSASELGSGFTSLAILAAEAPYRVPYQLDMPRIESLLAAKRDQAADHLWSLREDPKYFMHAINEVAEHQVEQLNSSRGRSHAFSRQEQQDFLWEDAVSTVLTTSYLELETWSELESQARSLGTMYLKYGPTLRVQDDLPADFYYAILTFRYWLDKTAQVHVLTLKPTIAGSALFRPYVEGQPATAPTTPGRHARQKLNVKLDKLPKEVLWLLGVLWGEEPELRSIPKTIVVDELQRLLSTSDYADELISEYVAALIADISIISECMNQIDLFQPWANTYQCGLQRHGENLRKDFAKSIQVSMRLLDAFCGDDASSLVRFMAPGEVDFHYPVDKRRTKQHVEAMQMAEKNLDRFWARVDDITKRKVGNLNGTATGALLKGSRTLSRTADWIEPVKSAVMTNVLTEFERPLSELYLELQRRTERTITRSAISAQAKAKRKTRGAVNLPSTTAGYSPPPEASADDAQPAFKVGARALRVFKNLFHTPSLTAAPGEIDWADFLHALASIGFGAEKLYGSVWQFNPTRIDVDRAIQFHEPHPSGKIPFFAARRHGRRLNRAYGWHGGMFVLAEKT</sequence>
<dbReference type="PANTHER" id="PTHR40788:SF2">
    <property type="entry name" value="CLR5 DOMAIN-CONTAINING PROTEIN"/>
    <property type="match status" value="1"/>
</dbReference>
<proteinExistence type="predicted"/>
<comment type="caution">
    <text evidence="2">The sequence shown here is derived from an EMBL/GenBank/DDBJ whole genome shotgun (WGS) entry which is preliminary data.</text>
</comment>
<dbReference type="AlphaFoldDB" id="A0A0N0NN69"/>
<dbReference type="STRING" id="1664694.A0A0N0NN69"/>
<dbReference type="PANTHER" id="PTHR40788">
    <property type="entry name" value="CLR5 DOMAIN-CONTAINING PROTEIN-RELATED"/>
    <property type="match status" value="1"/>
</dbReference>
<dbReference type="GeneID" id="28740326"/>
<organism evidence="2 3">
    <name type="scientific">Cyphellophora attinorum</name>
    <dbReference type="NCBI Taxonomy" id="1664694"/>
    <lineage>
        <taxon>Eukaryota</taxon>
        <taxon>Fungi</taxon>
        <taxon>Dikarya</taxon>
        <taxon>Ascomycota</taxon>
        <taxon>Pezizomycotina</taxon>
        <taxon>Eurotiomycetes</taxon>
        <taxon>Chaetothyriomycetidae</taxon>
        <taxon>Chaetothyriales</taxon>
        <taxon>Cyphellophoraceae</taxon>
        <taxon>Cyphellophora</taxon>
    </lineage>
</organism>
<evidence type="ECO:0000313" key="3">
    <source>
        <dbReference type="Proteomes" id="UP000038010"/>
    </source>
</evidence>
<evidence type="ECO:0000256" key="1">
    <source>
        <dbReference type="SAM" id="MobiDB-lite"/>
    </source>
</evidence>
<dbReference type="OrthoDB" id="2922289at2759"/>
<feature type="region of interest" description="Disordered" evidence="1">
    <location>
        <begin position="724"/>
        <end position="757"/>
    </location>
</feature>
<dbReference type="VEuPathDB" id="FungiDB:AB675_8031"/>
<dbReference type="RefSeq" id="XP_018000992.1">
    <property type="nucleotide sequence ID" value="XM_018148446.1"/>
</dbReference>
<protein>
    <submittedName>
        <fullName evidence="2">Uncharacterized protein</fullName>
    </submittedName>
</protein>
<evidence type="ECO:0000313" key="2">
    <source>
        <dbReference type="EMBL" id="KPI41029.1"/>
    </source>
</evidence>
<dbReference type="Proteomes" id="UP000038010">
    <property type="component" value="Unassembled WGS sequence"/>
</dbReference>
<dbReference type="EMBL" id="LFJN01000010">
    <property type="protein sequence ID" value="KPI41029.1"/>
    <property type="molecule type" value="Genomic_DNA"/>
</dbReference>
<keyword evidence="3" id="KW-1185">Reference proteome</keyword>